<accession>A0A0E9Y2M8</accession>
<sequence>MNIFTLQRRIRCGSCNYVSRAQ</sequence>
<proteinExistence type="predicted"/>
<dbReference type="AlphaFoldDB" id="A0A0E9Y2M8"/>
<dbReference type="EMBL" id="GBXM01000179">
    <property type="protein sequence ID" value="JAI08399.1"/>
    <property type="molecule type" value="Transcribed_RNA"/>
</dbReference>
<evidence type="ECO:0000313" key="1">
    <source>
        <dbReference type="EMBL" id="JAI08399.1"/>
    </source>
</evidence>
<protein>
    <submittedName>
        <fullName evidence="1">Uncharacterized protein</fullName>
    </submittedName>
</protein>
<name>A0A0E9Y2M8_ANGAN</name>
<reference evidence="1" key="2">
    <citation type="journal article" date="2015" name="Fish Shellfish Immunol.">
        <title>Early steps in the European eel (Anguilla anguilla)-Vibrio vulnificus interaction in the gills: Role of the RtxA13 toxin.</title>
        <authorList>
            <person name="Callol A."/>
            <person name="Pajuelo D."/>
            <person name="Ebbesson L."/>
            <person name="Teles M."/>
            <person name="MacKenzie S."/>
            <person name="Amaro C."/>
        </authorList>
    </citation>
    <scope>NUCLEOTIDE SEQUENCE</scope>
</reference>
<organism evidence="1">
    <name type="scientific">Anguilla anguilla</name>
    <name type="common">European freshwater eel</name>
    <name type="synonym">Muraena anguilla</name>
    <dbReference type="NCBI Taxonomy" id="7936"/>
    <lineage>
        <taxon>Eukaryota</taxon>
        <taxon>Metazoa</taxon>
        <taxon>Chordata</taxon>
        <taxon>Craniata</taxon>
        <taxon>Vertebrata</taxon>
        <taxon>Euteleostomi</taxon>
        <taxon>Actinopterygii</taxon>
        <taxon>Neopterygii</taxon>
        <taxon>Teleostei</taxon>
        <taxon>Anguilliformes</taxon>
        <taxon>Anguillidae</taxon>
        <taxon>Anguilla</taxon>
    </lineage>
</organism>
<reference evidence="1" key="1">
    <citation type="submission" date="2014-11" db="EMBL/GenBank/DDBJ databases">
        <authorList>
            <person name="Amaro Gonzalez C."/>
        </authorList>
    </citation>
    <scope>NUCLEOTIDE SEQUENCE</scope>
</reference>